<feature type="compositionally biased region" description="Basic and acidic residues" evidence="5">
    <location>
        <begin position="579"/>
        <end position="589"/>
    </location>
</feature>
<feature type="compositionally biased region" description="Polar residues" evidence="5">
    <location>
        <begin position="527"/>
        <end position="538"/>
    </location>
</feature>
<dbReference type="FunFam" id="3.40.50.10190:FF:000002">
    <property type="entry name" value="Pescadillo homolog"/>
    <property type="match status" value="1"/>
</dbReference>
<keyword evidence="2 4" id="KW-0698">rRNA processing</keyword>
<protein>
    <recommendedName>
        <fullName evidence="4">Pescadillo homolog</fullName>
    </recommendedName>
    <alternativeName>
        <fullName evidence="4">Nucleolar protein 7 homolog</fullName>
    </alternativeName>
</protein>
<dbReference type="SMART" id="SM00292">
    <property type="entry name" value="BRCT"/>
    <property type="match status" value="1"/>
</dbReference>
<dbReference type="AlphaFoldDB" id="A0A9W7ZTG2"/>
<feature type="domain" description="BRCT" evidence="6">
    <location>
        <begin position="339"/>
        <end position="432"/>
    </location>
</feature>
<evidence type="ECO:0000256" key="1">
    <source>
        <dbReference type="ARBA" id="ARBA00022517"/>
    </source>
</evidence>
<keyword evidence="3 4" id="KW-0539">Nucleus</keyword>
<feature type="compositionally biased region" description="Basic and acidic residues" evidence="5">
    <location>
        <begin position="272"/>
        <end position="287"/>
    </location>
</feature>
<comment type="caution">
    <text evidence="7">The sequence shown here is derived from an EMBL/GenBank/DDBJ whole genome shotgun (WGS) entry which is preliminary data.</text>
</comment>
<dbReference type="Gene3D" id="3.40.50.10190">
    <property type="entry name" value="BRCT domain"/>
    <property type="match status" value="1"/>
</dbReference>
<dbReference type="InterPro" id="IPR010613">
    <property type="entry name" value="PES"/>
</dbReference>
<dbReference type="GO" id="GO:0070545">
    <property type="term" value="C:PeBoW complex"/>
    <property type="evidence" value="ECO:0007669"/>
    <property type="project" value="TreeGrafter"/>
</dbReference>
<proteinExistence type="inferred from homology"/>
<dbReference type="GO" id="GO:0005654">
    <property type="term" value="C:nucleoplasm"/>
    <property type="evidence" value="ECO:0007669"/>
    <property type="project" value="UniProtKB-SubCell"/>
</dbReference>
<dbReference type="InterPro" id="IPR036420">
    <property type="entry name" value="BRCT_dom_sf"/>
</dbReference>
<dbReference type="PANTHER" id="PTHR12221:SF6">
    <property type="entry name" value="PESCADILLO HOMOLOG"/>
    <property type="match status" value="1"/>
</dbReference>
<dbReference type="Pfam" id="PF06732">
    <property type="entry name" value="Pescadillo_N"/>
    <property type="match status" value="1"/>
</dbReference>
<comment type="similarity">
    <text evidence="4">Belongs to the pescadillo family.</text>
</comment>
<comment type="subunit">
    <text evidence="4">Component of the NOP7 complex, composed of ERB1, NOP7 and YTM1. Within the NOP7 complex ERB1 appears to interact directly with NOP7 and YTM1. The NOP7 complex also associates with the 66S pre-ribosome.</text>
</comment>
<dbReference type="CDD" id="cd17709">
    <property type="entry name" value="BRCT_pescadillo_like"/>
    <property type="match status" value="1"/>
</dbReference>
<feature type="compositionally biased region" description="Acidic residues" evidence="5">
    <location>
        <begin position="493"/>
        <end position="519"/>
    </location>
</feature>
<evidence type="ECO:0000256" key="4">
    <source>
        <dbReference type="HAMAP-Rule" id="MF_03028"/>
    </source>
</evidence>
<sequence>MAKIKKKGASGGAVKYITRTRAIRKLQVTLADFRRICILKGIYPVEPKSRKKAGKGSSAAHTTFYYTKDIKFLAHEPLIEKFRENKIFLRKIQKAIGRQEWNEAKRIEKNRPIYTLDHLVRERYPTFNDALRDIDDAISMLLLFSMMPSTKQISNQVTEECRRLSGEFLHYVMRTNSLRKVFLSIKGIYYQAEIHGQSITWITPYQFAQTAPTDVDFRVMRTFLEFYRTLMGFVNFRLFSEINLAYPPKIDETMDSNGAGLSALRIEQPKADDLIAKEEGDRSEGSAKKRKPKGDQQKQIQRMSDIQAKIGDIVGEDQDPSSAEATAEDTKDDVSANTNSRLVFSNQTIYLSREVPRESLIFVINGLGGKVGWDKSVAAGSPYDENDERITVQISDRPVQGHQFLNRVYVQPQWVYDSVNAGRLLNAENYAIGAKLPPHLSPFVEYKDGDYVPEAAHNFLAAEGFEGEVTNLKPEDREDYSDDDQSDNSGNDGESEIEGESEVDEEDVDEDLYQNELEAESAGMSYSEYQKSAGSKNTATKRKASKVPVKDGDEDSELKQMAVSMMSKKQRRLYDNMKRANTQKAEEAQTLRQRKANLKSMKSKPPPAHKMKGKKK</sequence>
<evidence type="ECO:0000256" key="2">
    <source>
        <dbReference type="ARBA" id="ARBA00022552"/>
    </source>
</evidence>
<reference evidence="7" key="1">
    <citation type="submission" date="2022-07" db="EMBL/GenBank/DDBJ databases">
        <title>Phylogenomic reconstructions and comparative analyses of Kickxellomycotina fungi.</title>
        <authorList>
            <person name="Reynolds N.K."/>
            <person name="Stajich J.E."/>
            <person name="Barry K."/>
            <person name="Grigoriev I.V."/>
            <person name="Crous P."/>
            <person name="Smith M.E."/>
        </authorList>
    </citation>
    <scope>NUCLEOTIDE SEQUENCE</scope>
    <source>
        <strain evidence="7">NBRC 100468</strain>
    </source>
</reference>
<feature type="region of interest" description="Disordered" evidence="5">
    <location>
        <begin position="466"/>
        <end position="556"/>
    </location>
</feature>
<feature type="compositionally biased region" description="Acidic residues" evidence="5">
    <location>
        <begin position="477"/>
        <end position="486"/>
    </location>
</feature>
<evidence type="ECO:0000256" key="3">
    <source>
        <dbReference type="ARBA" id="ARBA00023242"/>
    </source>
</evidence>
<dbReference type="GO" id="GO:0030687">
    <property type="term" value="C:preribosome, large subunit precursor"/>
    <property type="evidence" value="ECO:0007669"/>
    <property type="project" value="UniProtKB-UniRule"/>
</dbReference>
<evidence type="ECO:0000313" key="8">
    <source>
        <dbReference type="Proteomes" id="UP001150538"/>
    </source>
</evidence>
<feature type="compositionally biased region" description="Basic residues" evidence="5">
    <location>
        <begin position="607"/>
        <end position="616"/>
    </location>
</feature>
<dbReference type="GO" id="GO:0000463">
    <property type="term" value="P:maturation of LSU-rRNA from tricistronic rRNA transcript (SSU-rRNA, 5.8S rRNA, LSU-rRNA)"/>
    <property type="evidence" value="ECO:0007669"/>
    <property type="project" value="UniProtKB-UniRule"/>
</dbReference>
<dbReference type="OrthoDB" id="10264910at2759"/>
<gene>
    <name evidence="4 7" type="primary">NOP7</name>
    <name evidence="7" type="ORF">H4219_004043</name>
</gene>
<dbReference type="GO" id="GO:0000466">
    <property type="term" value="P:maturation of 5.8S rRNA from tricistronic rRNA transcript (SSU-rRNA, 5.8S rRNA, LSU-rRNA)"/>
    <property type="evidence" value="ECO:0007669"/>
    <property type="project" value="UniProtKB-UniRule"/>
</dbReference>
<evidence type="ECO:0000313" key="7">
    <source>
        <dbReference type="EMBL" id="KAJ1915982.1"/>
    </source>
</evidence>
<keyword evidence="8" id="KW-1185">Reference proteome</keyword>
<dbReference type="Proteomes" id="UP001150538">
    <property type="component" value="Unassembled WGS sequence"/>
</dbReference>
<name>A0A9W7ZTG2_9FUNG</name>
<dbReference type="GO" id="GO:0043021">
    <property type="term" value="F:ribonucleoprotein complex binding"/>
    <property type="evidence" value="ECO:0007669"/>
    <property type="project" value="UniProtKB-UniRule"/>
</dbReference>
<comment type="function">
    <text evidence="4">Component of the NOP7 complex, which is required for maturation of the 25S and 5.8S ribosomal RNAs and formation of the 60S ribosome.</text>
</comment>
<dbReference type="SUPFAM" id="SSF52113">
    <property type="entry name" value="BRCT domain"/>
    <property type="match status" value="1"/>
</dbReference>
<dbReference type="PANTHER" id="PTHR12221">
    <property type="entry name" value="PESCADILLO - RELATED"/>
    <property type="match status" value="1"/>
</dbReference>
<comment type="subcellular location">
    <subcellularLocation>
        <location evidence="4">Nucleus</location>
        <location evidence="4">Nucleolus</location>
    </subcellularLocation>
    <subcellularLocation>
        <location evidence="4">Nucleus</location>
        <location evidence="4">Nucleoplasm</location>
    </subcellularLocation>
</comment>
<keyword evidence="1 4" id="KW-0690">Ribosome biogenesis</keyword>
<evidence type="ECO:0000256" key="5">
    <source>
        <dbReference type="SAM" id="MobiDB-lite"/>
    </source>
</evidence>
<dbReference type="InterPro" id="IPR001357">
    <property type="entry name" value="BRCT_dom"/>
</dbReference>
<feature type="region of interest" description="Disordered" evidence="5">
    <location>
        <begin position="579"/>
        <end position="616"/>
    </location>
</feature>
<dbReference type="EMBL" id="JANBPU010000121">
    <property type="protein sequence ID" value="KAJ1915982.1"/>
    <property type="molecule type" value="Genomic_DNA"/>
</dbReference>
<dbReference type="PROSITE" id="PS50172">
    <property type="entry name" value="BRCT"/>
    <property type="match status" value="1"/>
</dbReference>
<dbReference type="HAMAP" id="MF_03028">
    <property type="entry name" value="Pescadillo"/>
    <property type="match status" value="1"/>
</dbReference>
<dbReference type="GO" id="GO:0003723">
    <property type="term" value="F:RNA binding"/>
    <property type="evidence" value="ECO:0007669"/>
    <property type="project" value="TreeGrafter"/>
</dbReference>
<accession>A0A9W7ZTG2</accession>
<feature type="region of interest" description="Disordered" evidence="5">
    <location>
        <begin position="272"/>
        <end position="302"/>
    </location>
</feature>
<feature type="region of interest" description="Disordered" evidence="5">
    <location>
        <begin position="315"/>
        <end position="334"/>
    </location>
</feature>
<evidence type="ECO:0000259" key="6">
    <source>
        <dbReference type="PROSITE" id="PS50172"/>
    </source>
</evidence>
<organism evidence="7 8">
    <name type="scientific">Mycoemilia scoparia</name>
    <dbReference type="NCBI Taxonomy" id="417184"/>
    <lineage>
        <taxon>Eukaryota</taxon>
        <taxon>Fungi</taxon>
        <taxon>Fungi incertae sedis</taxon>
        <taxon>Zoopagomycota</taxon>
        <taxon>Kickxellomycotina</taxon>
        <taxon>Kickxellomycetes</taxon>
        <taxon>Kickxellales</taxon>
        <taxon>Kickxellaceae</taxon>
        <taxon>Mycoemilia</taxon>
    </lineage>
</organism>